<dbReference type="InterPro" id="IPR029058">
    <property type="entry name" value="AB_hydrolase_fold"/>
</dbReference>
<name>A0AA51RSR1_9GAMM</name>
<evidence type="ECO:0000259" key="2">
    <source>
        <dbReference type="Pfam" id="PF00326"/>
    </source>
</evidence>
<evidence type="ECO:0000256" key="1">
    <source>
        <dbReference type="SAM" id="SignalP"/>
    </source>
</evidence>
<dbReference type="InterPro" id="IPR050278">
    <property type="entry name" value="Serine_Prot_S9B/DPPIV"/>
</dbReference>
<dbReference type="GO" id="GO:0006508">
    <property type="term" value="P:proteolysis"/>
    <property type="evidence" value="ECO:0007669"/>
    <property type="project" value="InterPro"/>
</dbReference>
<dbReference type="Pfam" id="PF00930">
    <property type="entry name" value="DPPIV_N"/>
    <property type="match status" value="1"/>
</dbReference>
<dbReference type="EMBL" id="CP133548">
    <property type="protein sequence ID" value="WMS86926.1"/>
    <property type="molecule type" value="Genomic_DNA"/>
</dbReference>
<dbReference type="PANTHER" id="PTHR11731">
    <property type="entry name" value="PROTEASE FAMILY S9B,C DIPEPTIDYL-PEPTIDASE IV-RELATED"/>
    <property type="match status" value="1"/>
</dbReference>
<dbReference type="InterPro" id="IPR011042">
    <property type="entry name" value="6-blade_b-propeller_TolB-like"/>
</dbReference>
<dbReference type="KEGG" id="plei:Q9312_17050"/>
<organism evidence="4 5">
    <name type="scientific">Pleionea litopenaei</name>
    <dbReference type="NCBI Taxonomy" id="3070815"/>
    <lineage>
        <taxon>Bacteria</taxon>
        <taxon>Pseudomonadati</taxon>
        <taxon>Pseudomonadota</taxon>
        <taxon>Gammaproteobacteria</taxon>
        <taxon>Oceanospirillales</taxon>
        <taxon>Pleioneaceae</taxon>
        <taxon>Pleionea</taxon>
    </lineage>
</organism>
<feature type="domain" description="Peptidase S9 prolyl oligopeptidase catalytic" evidence="2">
    <location>
        <begin position="598"/>
        <end position="794"/>
    </location>
</feature>
<dbReference type="Proteomes" id="UP001239782">
    <property type="component" value="Chromosome"/>
</dbReference>
<dbReference type="PANTHER" id="PTHR11731:SF193">
    <property type="entry name" value="DIPEPTIDYL PEPTIDASE 9"/>
    <property type="match status" value="1"/>
</dbReference>
<dbReference type="SUPFAM" id="SSF82171">
    <property type="entry name" value="DPP6 N-terminal domain-like"/>
    <property type="match status" value="1"/>
</dbReference>
<dbReference type="GO" id="GO:0008239">
    <property type="term" value="F:dipeptidyl-peptidase activity"/>
    <property type="evidence" value="ECO:0007669"/>
    <property type="project" value="TreeGrafter"/>
</dbReference>
<dbReference type="RefSeq" id="WP_309202062.1">
    <property type="nucleotide sequence ID" value="NZ_CP133548.1"/>
</dbReference>
<reference evidence="4 5" key="1">
    <citation type="submission" date="2023-08" db="EMBL/GenBank/DDBJ databases">
        <title>Pleionea litopenaei sp. nov., isolated from stomach of juvenile Litopenaeus vannamei.</title>
        <authorList>
            <person name="Rho A.M."/>
            <person name="Hwang C.Y."/>
        </authorList>
    </citation>
    <scope>NUCLEOTIDE SEQUENCE [LARGE SCALE GENOMIC DNA]</scope>
    <source>
        <strain evidence="4 5">HL-JVS1</strain>
    </source>
</reference>
<evidence type="ECO:0000313" key="4">
    <source>
        <dbReference type="EMBL" id="WMS86926.1"/>
    </source>
</evidence>
<dbReference type="SUPFAM" id="SSF53474">
    <property type="entry name" value="alpha/beta-Hydrolases"/>
    <property type="match status" value="1"/>
</dbReference>
<accession>A0AA51RSR1</accession>
<dbReference type="InterPro" id="IPR002469">
    <property type="entry name" value="Peptidase_S9B_N"/>
</dbReference>
<dbReference type="InterPro" id="IPR001375">
    <property type="entry name" value="Peptidase_S9_cat"/>
</dbReference>
<feature type="chain" id="PRO_5041469616" evidence="1">
    <location>
        <begin position="22"/>
        <end position="795"/>
    </location>
</feature>
<keyword evidence="1" id="KW-0732">Signal</keyword>
<dbReference type="Gene3D" id="3.40.50.1820">
    <property type="entry name" value="alpha/beta hydrolase"/>
    <property type="match status" value="1"/>
</dbReference>
<evidence type="ECO:0000313" key="5">
    <source>
        <dbReference type="Proteomes" id="UP001239782"/>
    </source>
</evidence>
<feature type="domain" description="Dipeptidylpeptidase IV N-terminal" evidence="3">
    <location>
        <begin position="345"/>
        <end position="504"/>
    </location>
</feature>
<evidence type="ECO:0000259" key="3">
    <source>
        <dbReference type="Pfam" id="PF00930"/>
    </source>
</evidence>
<proteinExistence type="predicted"/>
<dbReference type="Gene3D" id="2.140.10.30">
    <property type="entry name" value="Dipeptidylpeptidase IV, N-terminal domain"/>
    <property type="match status" value="1"/>
</dbReference>
<keyword evidence="5" id="KW-1185">Reference proteome</keyword>
<gene>
    <name evidence="4" type="ORF">Q9312_17050</name>
</gene>
<protein>
    <submittedName>
        <fullName evidence="4">Prolyl oligopeptidase family serine peptidase</fullName>
    </submittedName>
</protein>
<feature type="signal peptide" evidence="1">
    <location>
        <begin position="1"/>
        <end position="21"/>
    </location>
</feature>
<dbReference type="Gene3D" id="2.120.10.30">
    <property type="entry name" value="TolB, C-terminal domain"/>
    <property type="match status" value="1"/>
</dbReference>
<dbReference type="AlphaFoldDB" id="A0AA51RSR1"/>
<dbReference type="Pfam" id="PF00326">
    <property type="entry name" value="Peptidase_S9"/>
    <property type="match status" value="1"/>
</dbReference>
<dbReference type="GO" id="GO:0008236">
    <property type="term" value="F:serine-type peptidase activity"/>
    <property type="evidence" value="ECO:0007669"/>
    <property type="project" value="InterPro"/>
</dbReference>
<sequence>MNVKLTFTLTLLLSWVLSSSAEPLTLKQVMADPDWIGRSPQSPYWSDDSQAIYYRQKQQGVDYTQLMKLNIADNSSQRLSDSELAVADVDGGKLSPNGKRKVYLSQGDIYVKDLENGEIYAVTQTKERESQVVFASDQVIQFRKGNGFYRLNLSNGQLQQLVEVALSDDKESWKEPKDFLGAQQRRLFSYIKEQQDLKQYREQRRKAIAEASPFEQFQMVYLGKNKSIRHMTLSSQGRYLFIATQNQVKDKNDNMPVFVTEDGYVENQEVRPLVGKESELNEQYWVYDRKREQLNPLSLNDLDDIDEDPLESFKKATAKREGKKFKKSDENRAVYIHGWYGNGYEWNADGSRLALKLYSYDNKDRWLVEVDFDKNKLKQLHQLTDNAWVNDWTFNQMGWLNTSDGFYYLSEEDGFSHLYLRSEKGRVKQLTQGDYEVSDLTLSNNDQYIYYRANKKHPGIYEIYRINLANGKSQALTDLNGVADYELSPDEKQLAILYSSTTRPAELYHLAIENNTLKQLTDTVSAEFKGIEWSKPEIVAVPSSHVKQPIYSRLYLPKNFNPARAEKYPAVMFVHGAGYLQNSHHGWSGYFREFMFHSLLNQQGYIVLDMDYRASKGYGRDWRTAIYRQMGTPELEDLLDGKQWLVDNYSVDQNKVGVYGGSYGGFMTFMALFNAPGEFAAGASLRPVTDWSSYNHGYTSNILNTPEVDPEAYNRSSPIEFAQGLQDPLLIAHGMVDDNVFFKDSVRLVQRLIELEKTQYFETAIYPIEPHGFREPSSWLDEYTRIYHLFEKHVK</sequence>